<evidence type="ECO:0000256" key="2">
    <source>
        <dbReference type="ARBA" id="ARBA00023002"/>
    </source>
</evidence>
<dbReference type="SMART" id="SM00829">
    <property type="entry name" value="PKS_ER"/>
    <property type="match status" value="1"/>
</dbReference>
<dbReference type="InterPro" id="IPR047618">
    <property type="entry name" value="QOR-like"/>
</dbReference>
<gene>
    <name evidence="4" type="ORF">SAMN05444272_4543</name>
</gene>
<dbReference type="PANTHER" id="PTHR48106:SF13">
    <property type="entry name" value="QUINONE OXIDOREDUCTASE-RELATED"/>
    <property type="match status" value="1"/>
</dbReference>
<dbReference type="EMBL" id="FRBW01000009">
    <property type="protein sequence ID" value="SHN18842.1"/>
    <property type="molecule type" value="Genomic_DNA"/>
</dbReference>
<dbReference type="OrthoDB" id="9805883at2"/>
<dbReference type="SUPFAM" id="SSF50129">
    <property type="entry name" value="GroES-like"/>
    <property type="match status" value="1"/>
</dbReference>
<dbReference type="FunFam" id="3.40.50.720:FF:000053">
    <property type="entry name" value="Quinone oxidoreductase 1"/>
    <property type="match status" value="1"/>
</dbReference>
<dbReference type="InterPro" id="IPR013154">
    <property type="entry name" value="ADH-like_N"/>
</dbReference>
<dbReference type="Gene3D" id="3.40.50.720">
    <property type="entry name" value="NAD(P)-binding Rossmann-like Domain"/>
    <property type="match status" value="1"/>
</dbReference>
<dbReference type="GO" id="GO:0005829">
    <property type="term" value="C:cytosol"/>
    <property type="evidence" value="ECO:0007669"/>
    <property type="project" value="TreeGrafter"/>
</dbReference>
<accession>A0A1M7PNK3</accession>
<reference evidence="4 5" key="1">
    <citation type="submission" date="2016-11" db="EMBL/GenBank/DDBJ databases">
        <authorList>
            <person name="Jaros S."/>
            <person name="Januszkiewicz K."/>
            <person name="Wedrychowicz H."/>
        </authorList>
    </citation>
    <scope>NUCLEOTIDE SEQUENCE [LARGE SCALE GENOMIC DNA]</scope>
    <source>
        <strain evidence="4 5">DSM 22153</strain>
    </source>
</reference>
<keyword evidence="2" id="KW-0560">Oxidoreductase</keyword>
<protein>
    <submittedName>
        <fullName evidence="4">NADPH2:quinone reductase</fullName>
    </submittedName>
</protein>
<evidence type="ECO:0000256" key="1">
    <source>
        <dbReference type="ARBA" id="ARBA00022857"/>
    </source>
</evidence>
<dbReference type="RefSeq" id="WP_073015679.1">
    <property type="nucleotide sequence ID" value="NZ_FRBW01000009.1"/>
</dbReference>
<dbReference type="InterPro" id="IPR011032">
    <property type="entry name" value="GroES-like_sf"/>
</dbReference>
<organism evidence="4 5">
    <name type="scientific">Roseibium suaedae</name>
    <dbReference type="NCBI Taxonomy" id="735517"/>
    <lineage>
        <taxon>Bacteria</taxon>
        <taxon>Pseudomonadati</taxon>
        <taxon>Pseudomonadota</taxon>
        <taxon>Alphaproteobacteria</taxon>
        <taxon>Hyphomicrobiales</taxon>
        <taxon>Stappiaceae</taxon>
        <taxon>Roseibium</taxon>
    </lineage>
</organism>
<dbReference type="Pfam" id="PF00107">
    <property type="entry name" value="ADH_zinc_N"/>
    <property type="match status" value="1"/>
</dbReference>
<dbReference type="NCBIfam" id="NF008024">
    <property type="entry name" value="PRK10754.1"/>
    <property type="match status" value="1"/>
</dbReference>
<dbReference type="InterPro" id="IPR013149">
    <property type="entry name" value="ADH-like_C"/>
</dbReference>
<evidence type="ECO:0000259" key="3">
    <source>
        <dbReference type="SMART" id="SM00829"/>
    </source>
</evidence>
<evidence type="ECO:0000313" key="4">
    <source>
        <dbReference type="EMBL" id="SHN18842.1"/>
    </source>
</evidence>
<evidence type="ECO:0000313" key="5">
    <source>
        <dbReference type="Proteomes" id="UP000186002"/>
    </source>
</evidence>
<dbReference type="InterPro" id="IPR020843">
    <property type="entry name" value="ER"/>
</dbReference>
<dbReference type="GO" id="GO:0070402">
    <property type="term" value="F:NADPH binding"/>
    <property type="evidence" value="ECO:0007669"/>
    <property type="project" value="TreeGrafter"/>
</dbReference>
<dbReference type="Gene3D" id="3.90.180.10">
    <property type="entry name" value="Medium-chain alcohol dehydrogenases, catalytic domain"/>
    <property type="match status" value="1"/>
</dbReference>
<proteinExistence type="predicted"/>
<dbReference type="GO" id="GO:0035925">
    <property type="term" value="F:mRNA 3'-UTR AU-rich region binding"/>
    <property type="evidence" value="ECO:0007669"/>
    <property type="project" value="TreeGrafter"/>
</dbReference>
<dbReference type="InterPro" id="IPR036291">
    <property type="entry name" value="NAD(P)-bd_dom_sf"/>
</dbReference>
<dbReference type="Proteomes" id="UP000186002">
    <property type="component" value="Unassembled WGS sequence"/>
</dbReference>
<dbReference type="AlphaFoldDB" id="A0A1M7PNK3"/>
<sequence>MVHAIRVHQTGGPEVLTYEEISVGEPGPGEARVRHTAIGLNYIDTYFRSGLYPAPNGMPFIPGNEGAGVVVSVGEGVTSVKPGDRVAYAGPLGSYAQERLMPADRLVVLPEGIDDRTAAGMMLKGMTAQYLLRQTYNVTKETVLLFHAAAGGVGLIAGQWAAHLGATVIGTAGSAEKVELAKANGYTHVINYREENFVERVKDITGGKGCDVVYDSVGKDTYPGSLDCLKPRGLWASFGQSSGPIADFNLGLLAAKGSLYATRPTLFSYIASRADLEKTAGDLIDVVSRGIVKIEVNQQYPLAKAVDAHRDLEGRKTTGTTVLIP</sequence>
<dbReference type="CDD" id="cd05286">
    <property type="entry name" value="QOR2"/>
    <property type="match status" value="1"/>
</dbReference>
<feature type="domain" description="Enoyl reductase (ER)" evidence="3">
    <location>
        <begin position="11"/>
        <end position="323"/>
    </location>
</feature>
<name>A0A1M7PNK3_9HYPH</name>
<dbReference type="STRING" id="735517.SAMN05444272_4543"/>
<dbReference type="Pfam" id="PF08240">
    <property type="entry name" value="ADH_N"/>
    <property type="match status" value="1"/>
</dbReference>
<dbReference type="PANTHER" id="PTHR48106">
    <property type="entry name" value="QUINONE OXIDOREDUCTASE PIG3-RELATED"/>
    <property type="match status" value="1"/>
</dbReference>
<dbReference type="GO" id="GO:0003960">
    <property type="term" value="F:quinone reductase (NADPH) activity"/>
    <property type="evidence" value="ECO:0007669"/>
    <property type="project" value="InterPro"/>
</dbReference>
<keyword evidence="5" id="KW-1185">Reference proteome</keyword>
<dbReference type="SUPFAM" id="SSF51735">
    <property type="entry name" value="NAD(P)-binding Rossmann-fold domains"/>
    <property type="match status" value="1"/>
</dbReference>
<keyword evidence="1" id="KW-0521">NADP</keyword>